<dbReference type="SUPFAM" id="SSF52833">
    <property type="entry name" value="Thioredoxin-like"/>
    <property type="match status" value="1"/>
</dbReference>
<dbReference type="Pfam" id="PF06764">
    <property type="entry name" value="DUF1223"/>
    <property type="match status" value="1"/>
</dbReference>
<comment type="caution">
    <text evidence="2">The sequence shown here is derived from an EMBL/GenBank/DDBJ whole genome shotgun (WGS) entry which is preliminary data.</text>
</comment>
<dbReference type="InterPro" id="IPR036249">
    <property type="entry name" value="Thioredoxin-like_sf"/>
</dbReference>
<organism evidence="2 3">
    <name type="scientific">Aquibium carbonis</name>
    <dbReference type="NCBI Taxonomy" id="2495581"/>
    <lineage>
        <taxon>Bacteria</taxon>
        <taxon>Pseudomonadati</taxon>
        <taxon>Pseudomonadota</taxon>
        <taxon>Alphaproteobacteria</taxon>
        <taxon>Hyphomicrobiales</taxon>
        <taxon>Phyllobacteriaceae</taxon>
        <taxon>Aquibium</taxon>
    </lineage>
</organism>
<evidence type="ECO:0000313" key="3">
    <source>
        <dbReference type="Proteomes" id="UP000278398"/>
    </source>
</evidence>
<keyword evidence="3" id="KW-1185">Reference proteome</keyword>
<evidence type="ECO:0000256" key="1">
    <source>
        <dbReference type="SAM" id="SignalP"/>
    </source>
</evidence>
<evidence type="ECO:0000313" key="2">
    <source>
        <dbReference type="EMBL" id="RST88278.1"/>
    </source>
</evidence>
<dbReference type="PANTHER" id="PTHR36057:SF1">
    <property type="entry name" value="LIPOPROTEIN LIPID ATTACHMENT SITE-LIKE PROTEIN, PUTATIVE (DUF1223)-RELATED"/>
    <property type="match status" value="1"/>
</dbReference>
<dbReference type="Proteomes" id="UP000278398">
    <property type="component" value="Unassembled WGS sequence"/>
</dbReference>
<keyword evidence="1" id="KW-0732">Signal</keyword>
<protein>
    <submittedName>
        <fullName evidence="2">DUF1223 domain-containing protein</fullName>
    </submittedName>
</protein>
<proteinExistence type="predicted"/>
<dbReference type="OrthoDB" id="9808254at2"/>
<feature type="signal peptide" evidence="1">
    <location>
        <begin position="1"/>
        <end position="24"/>
    </location>
</feature>
<dbReference type="InterPro" id="IPR010634">
    <property type="entry name" value="DUF1223"/>
</dbReference>
<reference evidence="2 3" key="1">
    <citation type="submission" date="2018-12" db="EMBL/GenBank/DDBJ databases">
        <title>Mesorhizobium carbonis sp. nov., isolated from coal mine water.</title>
        <authorList>
            <person name="Xin W."/>
            <person name="Xu Z."/>
            <person name="Xiang F."/>
            <person name="Zhang J."/>
            <person name="Xi L."/>
            <person name="Liu J."/>
        </authorList>
    </citation>
    <scope>NUCLEOTIDE SEQUENCE [LARGE SCALE GENOMIC DNA]</scope>
    <source>
        <strain evidence="2 3">B2.3</strain>
    </source>
</reference>
<accession>A0A429Z3N3</accession>
<name>A0A429Z3N3_9HYPH</name>
<dbReference type="RefSeq" id="WP_126697553.1">
    <property type="nucleotide sequence ID" value="NZ_RWKW01000002.1"/>
</dbReference>
<dbReference type="PANTHER" id="PTHR36057">
    <property type="match status" value="1"/>
</dbReference>
<feature type="chain" id="PRO_5019051053" evidence="1">
    <location>
        <begin position="25"/>
        <end position="255"/>
    </location>
</feature>
<dbReference type="AlphaFoldDB" id="A0A429Z3N3"/>
<gene>
    <name evidence="2" type="ORF">EJC49_00830</name>
</gene>
<sequence>MTISRHLRLALAAFTLALASPALAQQSALSADRPGVVELFTSQGCSSCPPADANLAEFAQRTDIIALAYHVDYWDYLGWRDTLASPENTRRQQDYAAALGQRSVYTPQAVINGMAHRNGADKTAIEGLLAETTQQTTRADLSIRKGADSIIIEATRSGGHNEKVKASLLLVFFDARTVVKIPRGENAGKNVAYWNAVTGIQTAGMWHGEDMRLEIPMSEVRRKGTGGCAALLQSLGKDGAPGAIIGAAVLKHPGM</sequence>
<dbReference type="EMBL" id="RWKW01000002">
    <property type="protein sequence ID" value="RST88278.1"/>
    <property type="molecule type" value="Genomic_DNA"/>
</dbReference>